<accession>A0ABX0F6R5</accession>
<organism evidence="1 2">
    <name type="scientific">Saccharibacillus alkalitolerans</name>
    <dbReference type="NCBI Taxonomy" id="2705290"/>
    <lineage>
        <taxon>Bacteria</taxon>
        <taxon>Bacillati</taxon>
        <taxon>Bacillota</taxon>
        <taxon>Bacilli</taxon>
        <taxon>Bacillales</taxon>
        <taxon>Paenibacillaceae</taxon>
        <taxon>Saccharibacillus</taxon>
    </lineage>
</organism>
<gene>
    <name evidence="1" type="ORF">GYN08_15125</name>
</gene>
<proteinExistence type="predicted"/>
<evidence type="ECO:0000313" key="2">
    <source>
        <dbReference type="Proteomes" id="UP000800303"/>
    </source>
</evidence>
<keyword evidence="2" id="KW-1185">Reference proteome</keyword>
<name>A0ABX0F6R5_9BACL</name>
<dbReference type="EMBL" id="JAAFGS010000005">
    <property type="protein sequence ID" value="NGZ76656.1"/>
    <property type="molecule type" value="Genomic_DNA"/>
</dbReference>
<reference evidence="1 2" key="1">
    <citation type="submission" date="2020-01" db="EMBL/GenBank/DDBJ databases">
        <title>Polyphasic characterisation and genomic insights into a novel alkali tolerant bacterium VR-M41.</title>
        <authorList>
            <person name="Vemuluri V.R."/>
        </authorList>
    </citation>
    <scope>NUCLEOTIDE SEQUENCE [LARGE SCALE GENOMIC DNA]</scope>
    <source>
        <strain evidence="1 2">VR-M41</strain>
    </source>
</reference>
<evidence type="ECO:0000313" key="1">
    <source>
        <dbReference type="EMBL" id="NGZ76656.1"/>
    </source>
</evidence>
<dbReference type="Proteomes" id="UP000800303">
    <property type="component" value="Unassembled WGS sequence"/>
</dbReference>
<protein>
    <submittedName>
        <fullName evidence="1">Uncharacterized protein</fullName>
    </submittedName>
</protein>
<comment type="caution">
    <text evidence="1">The sequence shown here is derived from an EMBL/GenBank/DDBJ whole genome shotgun (WGS) entry which is preliminary data.</text>
</comment>
<sequence length="247" mass="28619">MDFSLGGLLRGQYIRSREEMIEEYGGFRYIGWSQETGTVRTDDPEALGAAVAPIGPRQLEEKLMEESLVYLRHFEASGFNREVYAFGYHVDGGSERIDPVLNIEERSDEEERNPEASKEEKLLSPRWYGSNVFGVYPARFGEELHDLFEARLLLKGASHARYDEMYGGYGCARPYLFDVRIFDDLLRPLAFRVLERLRSEGGLDALRRTDDFMLYFFDHDENPEHLETMMRELNGDAKFERILADSN</sequence>
<dbReference type="RefSeq" id="WP_166275725.1">
    <property type="nucleotide sequence ID" value="NZ_JAAFGS010000005.1"/>
</dbReference>